<comment type="caution">
    <text evidence="1">The sequence shown here is derived from an EMBL/GenBank/DDBJ whole genome shotgun (WGS) entry which is preliminary data.</text>
</comment>
<name>A0A9D2VW43_9FIRM</name>
<evidence type="ECO:0000313" key="2">
    <source>
        <dbReference type="Proteomes" id="UP000813420"/>
    </source>
</evidence>
<gene>
    <name evidence="1" type="ORF">K8V39_00170</name>
</gene>
<protein>
    <submittedName>
        <fullName evidence="1">Uncharacterized protein</fullName>
    </submittedName>
</protein>
<reference evidence="1" key="1">
    <citation type="journal article" date="2021" name="PeerJ">
        <title>Extensive microbial diversity within the chicken gut microbiome revealed by metagenomics and culture.</title>
        <authorList>
            <person name="Gilroy R."/>
            <person name="Ravi A."/>
            <person name="Getino M."/>
            <person name="Pursley I."/>
            <person name="Horton D.L."/>
            <person name="Alikhan N.F."/>
            <person name="Baker D."/>
            <person name="Gharbi K."/>
            <person name="Hall N."/>
            <person name="Watson M."/>
            <person name="Adriaenssens E.M."/>
            <person name="Foster-Nyarko E."/>
            <person name="Jarju S."/>
            <person name="Secka A."/>
            <person name="Antonio M."/>
            <person name="Oren A."/>
            <person name="Chaudhuri R.R."/>
            <person name="La Ragione R."/>
            <person name="Hildebrand F."/>
            <person name="Pallen M.J."/>
        </authorList>
    </citation>
    <scope>NUCLEOTIDE SEQUENCE</scope>
    <source>
        <strain evidence="1">USAMLcec4-12693</strain>
    </source>
</reference>
<accession>A0A9D2VW43</accession>
<dbReference type="Proteomes" id="UP000813420">
    <property type="component" value="Unassembled WGS sequence"/>
</dbReference>
<evidence type="ECO:0000313" key="1">
    <source>
        <dbReference type="EMBL" id="HJH48666.1"/>
    </source>
</evidence>
<dbReference type="AlphaFoldDB" id="A0A9D2VW43"/>
<reference evidence="1" key="2">
    <citation type="submission" date="2021-09" db="EMBL/GenBank/DDBJ databases">
        <authorList>
            <person name="Gilroy R."/>
        </authorList>
    </citation>
    <scope>NUCLEOTIDE SEQUENCE</scope>
    <source>
        <strain evidence="1">USAMLcec4-12693</strain>
    </source>
</reference>
<dbReference type="RefSeq" id="WP_277271413.1">
    <property type="nucleotide sequence ID" value="NZ_DYXE01000003.1"/>
</dbReference>
<dbReference type="EMBL" id="DYXE01000003">
    <property type="protein sequence ID" value="HJH48666.1"/>
    <property type="molecule type" value="Genomic_DNA"/>
</dbReference>
<organism evidence="1 2">
    <name type="scientific">Merdimonas faecis</name>
    <dbReference type="NCBI Taxonomy" id="1653435"/>
    <lineage>
        <taxon>Bacteria</taxon>
        <taxon>Bacillati</taxon>
        <taxon>Bacillota</taxon>
        <taxon>Clostridia</taxon>
        <taxon>Lachnospirales</taxon>
        <taxon>Lachnospiraceae</taxon>
        <taxon>Merdimonas</taxon>
    </lineage>
</organism>
<proteinExistence type="predicted"/>
<feature type="non-terminal residue" evidence="1">
    <location>
        <position position="1"/>
    </location>
</feature>
<sequence>DYFGAELLHWLGIPGKMIRSSPTEIVELETRHMYEDFLFELEDGTWCHFEFESDAITPEDLQRFREYEATTARRVNAPVITYVICSSKASRLLDHITEGINTYHVKVIRLKDHDQKKLLDSLKEKASSGLDRTDIIPLLLSPLMAEEETRKDCILQGIRILKITEEKHIFSQNEIRKMEAILYAFALKFFRGTNLATIKEEIAMTELGQMIWDDALAQGLAEGQAQGLAKGLAQGQAQGQQQASERYSKLILILDKEKKNDLIIKVASDPDFREELYRKYGI</sequence>